<keyword evidence="6" id="KW-0436">Ligase</keyword>
<dbReference type="GO" id="GO:0016881">
    <property type="term" value="F:acid-amino acid ligase activity"/>
    <property type="evidence" value="ECO:0007669"/>
    <property type="project" value="InterPro"/>
</dbReference>
<dbReference type="InterPro" id="IPR036615">
    <property type="entry name" value="Mur_ligase_C_dom_sf"/>
</dbReference>
<reference evidence="6 7" key="1">
    <citation type="submission" date="2018-08" db="EMBL/GenBank/DDBJ databases">
        <title>A genome reference for cultivated species of the human gut microbiota.</title>
        <authorList>
            <person name="Zou Y."/>
            <person name="Xue W."/>
            <person name="Luo G."/>
        </authorList>
    </citation>
    <scope>NUCLEOTIDE SEQUENCE [LARGE SCALE GENOMIC DNA]</scope>
    <source>
        <strain evidence="6 7">AF18-46</strain>
    </source>
</reference>
<evidence type="ECO:0000313" key="6">
    <source>
        <dbReference type="EMBL" id="RGT54945.1"/>
    </source>
</evidence>
<feature type="domain" description="Mur ligase central" evidence="5">
    <location>
        <begin position="116"/>
        <end position="322"/>
    </location>
</feature>
<comment type="similarity">
    <text evidence="2">Belongs to the MurCDEF family. MurE subfamily.</text>
</comment>
<dbReference type="SUPFAM" id="SSF63418">
    <property type="entry name" value="MurE/MurF N-terminal domain"/>
    <property type="match status" value="1"/>
</dbReference>
<dbReference type="InterPro" id="IPR035911">
    <property type="entry name" value="MurE/MurF_N"/>
</dbReference>
<dbReference type="PANTHER" id="PTHR23135:SF4">
    <property type="entry name" value="UDP-N-ACETYLMURAMOYL-L-ALANYL-D-GLUTAMATE--2,6-DIAMINOPIMELATE LIGASE MURE HOMOLOG, CHLOROPLASTIC"/>
    <property type="match status" value="1"/>
</dbReference>
<dbReference type="InterPro" id="IPR005761">
    <property type="entry name" value="UDP-N-AcMur-Glu-dNH2Pim_ligase"/>
</dbReference>
<keyword evidence="3" id="KW-0133">Cell shape</keyword>
<dbReference type="InterPro" id="IPR036565">
    <property type="entry name" value="Mur-like_cat_sf"/>
</dbReference>
<dbReference type="PANTHER" id="PTHR23135">
    <property type="entry name" value="MUR LIGASE FAMILY MEMBER"/>
    <property type="match status" value="1"/>
</dbReference>
<gene>
    <name evidence="6" type="ORF">DWX20_07180</name>
</gene>
<feature type="domain" description="Mur ligase C-terminal" evidence="4">
    <location>
        <begin position="343"/>
        <end position="475"/>
    </location>
</feature>
<dbReference type="Pfam" id="PF08245">
    <property type="entry name" value="Mur_ligase_M"/>
    <property type="match status" value="1"/>
</dbReference>
<dbReference type="SUPFAM" id="SSF53244">
    <property type="entry name" value="MurD-like peptide ligases, peptide-binding domain"/>
    <property type="match status" value="1"/>
</dbReference>
<dbReference type="NCBIfam" id="TIGR01085">
    <property type="entry name" value="murE"/>
    <property type="match status" value="1"/>
</dbReference>
<evidence type="ECO:0000313" key="7">
    <source>
        <dbReference type="Proteomes" id="UP000284731"/>
    </source>
</evidence>
<evidence type="ECO:0000256" key="3">
    <source>
        <dbReference type="RuleBase" id="RU004135"/>
    </source>
</evidence>
<keyword evidence="3" id="KW-0131">Cell cycle</keyword>
<dbReference type="AlphaFoldDB" id="A0A412PCK5"/>
<name>A0A412PCK5_9FIRM</name>
<evidence type="ECO:0000256" key="1">
    <source>
        <dbReference type="ARBA" id="ARBA00004752"/>
    </source>
</evidence>
<organism evidence="6 7">
    <name type="scientific">Solobacterium moorei</name>
    <dbReference type="NCBI Taxonomy" id="102148"/>
    <lineage>
        <taxon>Bacteria</taxon>
        <taxon>Bacillati</taxon>
        <taxon>Bacillota</taxon>
        <taxon>Erysipelotrichia</taxon>
        <taxon>Erysipelotrichales</taxon>
        <taxon>Erysipelotrichaceae</taxon>
        <taxon>Solobacterium</taxon>
    </lineage>
</organism>
<evidence type="ECO:0000259" key="5">
    <source>
        <dbReference type="Pfam" id="PF08245"/>
    </source>
</evidence>
<evidence type="ECO:0000256" key="2">
    <source>
        <dbReference type="ARBA" id="ARBA00005898"/>
    </source>
</evidence>
<accession>A0A412PCK5</accession>
<dbReference type="GO" id="GO:0005524">
    <property type="term" value="F:ATP binding"/>
    <property type="evidence" value="ECO:0007669"/>
    <property type="project" value="InterPro"/>
</dbReference>
<dbReference type="Gene3D" id="3.40.1190.10">
    <property type="entry name" value="Mur-like, catalytic domain"/>
    <property type="match status" value="1"/>
</dbReference>
<dbReference type="GO" id="GO:0005737">
    <property type="term" value="C:cytoplasm"/>
    <property type="evidence" value="ECO:0007669"/>
    <property type="project" value="UniProtKB-SubCell"/>
</dbReference>
<dbReference type="Gene3D" id="3.90.190.20">
    <property type="entry name" value="Mur ligase, C-terminal domain"/>
    <property type="match status" value="1"/>
</dbReference>
<dbReference type="RefSeq" id="WP_118765002.1">
    <property type="nucleotide sequence ID" value="NZ_CABJCF010000003.1"/>
</dbReference>
<dbReference type="Gene3D" id="3.40.1390.10">
    <property type="entry name" value="MurE/MurF, N-terminal domain"/>
    <property type="match status" value="1"/>
</dbReference>
<comment type="pathway">
    <text evidence="1 3">Cell wall biogenesis; peptidoglycan biosynthesis.</text>
</comment>
<dbReference type="Proteomes" id="UP000284731">
    <property type="component" value="Unassembled WGS sequence"/>
</dbReference>
<dbReference type="Pfam" id="PF02875">
    <property type="entry name" value="Mur_ligase_C"/>
    <property type="match status" value="1"/>
</dbReference>
<dbReference type="EMBL" id="QRWX01000003">
    <property type="protein sequence ID" value="RGT54945.1"/>
    <property type="molecule type" value="Genomic_DNA"/>
</dbReference>
<keyword evidence="3" id="KW-0132">Cell division</keyword>
<dbReference type="UniPathway" id="UPA00219"/>
<comment type="caution">
    <text evidence="6">The sequence shown here is derived from an EMBL/GenBank/DDBJ whole genome shotgun (WGS) entry which is preliminary data.</text>
</comment>
<dbReference type="SUPFAM" id="SSF53623">
    <property type="entry name" value="MurD-like peptide ligases, catalytic domain"/>
    <property type="match status" value="1"/>
</dbReference>
<dbReference type="GO" id="GO:0008360">
    <property type="term" value="P:regulation of cell shape"/>
    <property type="evidence" value="ECO:0007669"/>
    <property type="project" value="UniProtKB-KW"/>
</dbReference>
<comment type="subcellular location">
    <subcellularLocation>
        <location evidence="3">Cytoplasm</location>
    </subcellularLocation>
</comment>
<evidence type="ECO:0000259" key="4">
    <source>
        <dbReference type="Pfam" id="PF02875"/>
    </source>
</evidence>
<proteinExistence type="inferred from homology"/>
<dbReference type="GO" id="GO:0071555">
    <property type="term" value="P:cell wall organization"/>
    <property type="evidence" value="ECO:0007669"/>
    <property type="project" value="UniProtKB-KW"/>
</dbReference>
<dbReference type="GO" id="GO:0009252">
    <property type="term" value="P:peptidoglycan biosynthetic process"/>
    <property type="evidence" value="ECO:0007669"/>
    <property type="project" value="UniProtKB-UniPathway"/>
</dbReference>
<protein>
    <submittedName>
        <fullName evidence="6">UDP-N-acetylmuramoyl-L-alanyl-D-glutamate--2, 6-diaminopimelate ligase</fullName>
    </submittedName>
</protein>
<keyword evidence="3" id="KW-0961">Cell wall biogenesis/degradation</keyword>
<sequence length="506" mass="56964">MKKYLLKDYISFLQEKNVLGDVNLSDTCMNTVVELVSCDSQQVVRNTLFLCKGVHFKAQYLQDAVNKGAFAYLSEVEYPEVNIPWIPLTNVRYAMANLATMYYNDPWKELNVIGLTGTKGKSTTTYYVKAILDTYLERVGKNESAVISSIGTYDGVERFESHLTTPEPLDLERHFSNAVESKIDFVTMEVSSQALKYDRVLGVNFSVAAFLNIGYDHISSVEHPTWEDYFASKLRIFEQCTYGLVNLDSDHCDEILDAAKAAKKVITFSEANDTADFYGYDVHKVGNDIVFKVRGSDFDEEFKLSMPGLFNVSNALCAIAIARLYDIPVRDIQAGLYHAKVPGRMEIYTSNDKKITAIVDYAHNQLSFQKLFESVRSEYPGYRATIIFGCPGKKAKDRRHDLGEIAGKNADYIYLTEEDAGEEDPLAIAQEIARAVEKEKAPYEIIIDREKAIARAVEDAANVQGNTVILITGKGAETRQKRGTEYIPVMSDVECVNLELKKYNEK</sequence>
<dbReference type="InterPro" id="IPR013221">
    <property type="entry name" value="Mur_ligase_cen"/>
</dbReference>
<dbReference type="GO" id="GO:0051301">
    <property type="term" value="P:cell division"/>
    <property type="evidence" value="ECO:0007669"/>
    <property type="project" value="UniProtKB-KW"/>
</dbReference>
<dbReference type="InterPro" id="IPR004101">
    <property type="entry name" value="Mur_ligase_C"/>
</dbReference>
<keyword evidence="3" id="KW-0573">Peptidoglycan synthesis</keyword>